<protein>
    <submittedName>
        <fullName evidence="1">Uncharacterized protein</fullName>
    </submittedName>
</protein>
<proteinExistence type="predicted"/>
<dbReference type="Proteomes" id="UP000276133">
    <property type="component" value="Unassembled WGS sequence"/>
</dbReference>
<gene>
    <name evidence="1" type="ORF">BpHYR1_048437</name>
</gene>
<sequence>MSIINNYLVNFNKIIRSTGEKKKKKSSWYGKHCDRNEFKFKYTNLLTKSVWIDKSVLTVPRRANSKALIIITKRPFDTTIQKQTKLSQPQKNI</sequence>
<organism evidence="1 2">
    <name type="scientific">Brachionus plicatilis</name>
    <name type="common">Marine rotifer</name>
    <name type="synonym">Brachionus muelleri</name>
    <dbReference type="NCBI Taxonomy" id="10195"/>
    <lineage>
        <taxon>Eukaryota</taxon>
        <taxon>Metazoa</taxon>
        <taxon>Spiralia</taxon>
        <taxon>Gnathifera</taxon>
        <taxon>Rotifera</taxon>
        <taxon>Eurotatoria</taxon>
        <taxon>Monogononta</taxon>
        <taxon>Pseudotrocha</taxon>
        <taxon>Ploima</taxon>
        <taxon>Brachionidae</taxon>
        <taxon>Brachionus</taxon>
    </lineage>
</organism>
<accession>A0A3M7SSC8</accession>
<evidence type="ECO:0000313" key="1">
    <source>
        <dbReference type="EMBL" id="RNA38592.1"/>
    </source>
</evidence>
<dbReference type="AlphaFoldDB" id="A0A3M7SSC8"/>
<comment type="caution">
    <text evidence="1">The sequence shown here is derived from an EMBL/GenBank/DDBJ whole genome shotgun (WGS) entry which is preliminary data.</text>
</comment>
<dbReference type="EMBL" id="REGN01000853">
    <property type="protein sequence ID" value="RNA38592.1"/>
    <property type="molecule type" value="Genomic_DNA"/>
</dbReference>
<keyword evidence="2" id="KW-1185">Reference proteome</keyword>
<reference evidence="1 2" key="1">
    <citation type="journal article" date="2018" name="Sci. Rep.">
        <title>Genomic signatures of local adaptation to the degree of environmental predictability in rotifers.</title>
        <authorList>
            <person name="Franch-Gras L."/>
            <person name="Hahn C."/>
            <person name="Garcia-Roger E.M."/>
            <person name="Carmona M.J."/>
            <person name="Serra M."/>
            <person name="Gomez A."/>
        </authorList>
    </citation>
    <scope>NUCLEOTIDE SEQUENCE [LARGE SCALE GENOMIC DNA]</scope>
    <source>
        <strain evidence="1">HYR1</strain>
    </source>
</reference>
<name>A0A3M7SSC8_BRAPC</name>
<evidence type="ECO:0000313" key="2">
    <source>
        <dbReference type="Proteomes" id="UP000276133"/>
    </source>
</evidence>